<dbReference type="RefSeq" id="WP_146395261.1">
    <property type="nucleotide sequence ID" value="NZ_SJPJ01000001.1"/>
</dbReference>
<dbReference type="PANTHER" id="PTHR43343:SF3">
    <property type="entry name" value="PROTEASE DO-LIKE 8, CHLOROPLASTIC"/>
    <property type="match status" value="1"/>
</dbReference>
<protein>
    <submittedName>
        <fullName evidence="3">Putative serine protease HhoA</fullName>
    </submittedName>
</protein>
<keyword evidence="1 3" id="KW-0645">Protease</keyword>
<dbReference type="GO" id="GO:0006508">
    <property type="term" value="P:proteolysis"/>
    <property type="evidence" value="ECO:0007669"/>
    <property type="project" value="UniProtKB-KW"/>
</dbReference>
<keyword evidence="4" id="KW-1185">Reference proteome</keyword>
<dbReference type="InterPro" id="IPR001940">
    <property type="entry name" value="Peptidase_S1C"/>
</dbReference>
<dbReference type="Gene3D" id="2.40.10.120">
    <property type="match status" value="1"/>
</dbReference>
<name>A0A5C5YZ12_9BACT</name>
<dbReference type="Pfam" id="PF13365">
    <property type="entry name" value="Trypsin_2"/>
    <property type="match status" value="1"/>
</dbReference>
<dbReference type="AlphaFoldDB" id="A0A5C5YZ12"/>
<dbReference type="PANTHER" id="PTHR43343">
    <property type="entry name" value="PEPTIDASE S12"/>
    <property type="match status" value="1"/>
</dbReference>
<gene>
    <name evidence="3" type="primary">hhoA_1</name>
    <name evidence="3" type="ORF">CA13_16030</name>
</gene>
<dbReference type="PRINTS" id="PR00834">
    <property type="entry name" value="PROTEASES2C"/>
</dbReference>
<dbReference type="InterPro" id="IPR009003">
    <property type="entry name" value="Peptidase_S1_PA"/>
</dbReference>
<dbReference type="OrthoDB" id="265630at2"/>
<accession>A0A5C5YZ12</accession>
<dbReference type="InterPro" id="IPR051201">
    <property type="entry name" value="Chloro_Bact_Ser_Proteases"/>
</dbReference>
<dbReference type="GO" id="GO:0004252">
    <property type="term" value="F:serine-type endopeptidase activity"/>
    <property type="evidence" value="ECO:0007669"/>
    <property type="project" value="InterPro"/>
</dbReference>
<sequence length="361" mass="38576">MRSLKIVSLVCIVAIHYSLFGVSALGNEATCYVDAERHCVVMPVEQPLSQKAVKLQLKLGYRYQVLAKGAAYSSPGEANPMLGVVLFYSSNQEEDGYATRYSVLRPGEELEFQTPEVGSCSDADVFLSAFFVDESAEHKNHGGYELSLIGRSSSRLLVGSGTAFVVDSRGYLLSNYHVIDGGSEREVLFAGRPSINASVVATDKESDLALLRVNPNDVALTPLKIASTKLNPGSNIGAFGFPLGATTGRRLKITTGVISALPDASTDGMYLLDCMVNPGNSGGPLCNKQGQVVGIITAKSEDTEDTDSYGMARPGSDMIQFLKDNLPDFGGTAIATTGEASEWDAVYETISPSVVMVQNWR</sequence>
<comment type="caution">
    <text evidence="3">The sequence shown here is derived from an EMBL/GenBank/DDBJ whole genome shotgun (WGS) entry which is preliminary data.</text>
</comment>
<evidence type="ECO:0000256" key="1">
    <source>
        <dbReference type="ARBA" id="ARBA00022670"/>
    </source>
</evidence>
<evidence type="ECO:0000256" key="2">
    <source>
        <dbReference type="ARBA" id="ARBA00022801"/>
    </source>
</evidence>
<proteinExistence type="predicted"/>
<evidence type="ECO:0000313" key="3">
    <source>
        <dbReference type="EMBL" id="TWT80190.1"/>
    </source>
</evidence>
<organism evidence="3 4">
    <name type="scientific">Novipirellula herctigrandis</name>
    <dbReference type="NCBI Taxonomy" id="2527986"/>
    <lineage>
        <taxon>Bacteria</taxon>
        <taxon>Pseudomonadati</taxon>
        <taxon>Planctomycetota</taxon>
        <taxon>Planctomycetia</taxon>
        <taxon>Pirellulales</taxon>
        <taxon>Pirellulaceae</taxon>
        <taxon>Novipirellula</taxon>
    </lineage>
</organism>
<evidence type="ECO:0000313" key="4">
    <source>
        <dbReference type="Proteomes" id="UP000315010"/>
    </source>
</evidence>
<dbReference type="SUPFAM" id="SSF50494">
    <property type="entry name" value="Trypsin-like serine proteases"/>
    <property type="match status" value="1"/>
</dbReference>
<keyword evidence="2" id="KW-0378">Hydrolase</keyword>
<dbReference type="Proteomes" id="UP000315010">
    <property type="component" value="Unassembled WGS sequence"/>
</dbReference>
<reference evidence="3 4" key="1">
    <citation type="submission" date="2019-02" db="EMBL/GenBank/DDBJ databases">
        <title>Deep-cultivation of Planctomycetes and their phenomic and genomic characterization uncovers novel biology.</title>
        <authorList>
            <person name="Wiegand S."/>
            <person name="Jogler M."/>
            <person name="Boedeker C."/>
            <person name="Pinto D."/>
            <person name="Vollmers J."/>
            <person name="Rivas-Marin E."/>
            <person name="Kohn T."/>
            <person name="Peeters S.H."/>
            <person name="Heuer A."/>
            <person name="Rast P."/>
            <person name="Oberbeckmann S."/>
            <person name="Bunk B."/>
            <person name="Jeske O."/>
            <person name="Meyerdierks A."/>
            <person name="Storesund J.E."/>
            <person name="Kallscheuer N."/>
            <person name="Luecker S."/>
            <person name="Lage O.M."/>
            <person name="Pohl T."/>
            <person name="Merkel B.J."/>
            <person name="Hornburger P."/>
            <person name="Mueller R.-W."/>
            <person name="Bruemmer F."/>
            <person name="Labrenz M."/>
            <person name="Spormann A.M."/>
            <person name="Op Den Camp H."/>
            <person name="Overmann J."/>
            <person name="Amann R."/>
            <person name="Jetten M.S.M."/>
            <person name="Mascher T."/>
            <person name="Medema M.H."/>
            <person name="Devos D.P."/>
            <person name="Kaster A.-K."/>
            <person name="Ovreas L."/>
            <person name="Rohde M."/>
            <person name="Galperin M.Y."/>
            <person name="Jogler C."/>
        </authorList>
    </citation>
    <scope>NUCLEOTIDE SEQUENCE [LARGE SCALE GENOMIC DNA]</scope>
    <source>
        <strain evidence="3 4">CA13</strain>
    </source>
</reference>
<dbReference type="EMBL" id="SJPJ01000001">
    <property type="protein sequence ID" value="TWT80190.1"/>
    <property type="molecule type" value="Genomic_DNA"/>
</dbReference>